<accession>A0ABV7UDU2</accession>
<dbReference type="InterPro" id="IPR019223">
    <property type="entry name" value="DUF2147"/>
</dbReference>
<keyword evidence="1" id="KW-0732">Signal</keyword>
<evidence type="ECO:0000313" key="3">
    <source>
        <dbReference type="EMBL" id="MFC3636796.1"/>
    </source>
</evidence>
<feature type="chain" id="PRO_5046241274" evidence="1">
    <location>
        <begin position="21"/>
        <end position="142"/>
    </location>
</feature>
<dbReference type="PANTHER" id="PTHR36919:SF2">
    <property type="entry name" value="BLL6627 PROTEIN"/>
    <property type="match status" value="1"/>
</dbReference>
<evidence type="ECO:0000313" key="4">
    <source>
        <dbReference type="Proteomes" id="UP001595704"/>
    </source>
</evidence>
<dbReference type="Pfam" id="PF09917">
    <property type="entry name" value="DUF2147"/>
    <property type="match status" value="1"/>
</dbReference>
<dbReference type="Proteomes" id="UP001595704">
    <property type="component" value="Unassembled WGS sequence"/>
</dbReference>
<dbReference type="PANTHER" id="PTHR36919">
    <property type="entry name" value="BLR1215 PROTEIN"/>
    <property type="match status" value="1"/>
</dbReference>
<protein>
    <submittedName>
        <fullName evidence="3">DUF2147 domain-containing protein</fullName>
    </submittedName>
</protein>
<feature type="domain" description="DUF2147" evidence="2">
    <location>
        <begin position="33"/>
        <end position="140"/>
    </location>
</feature>
<gene>
    <name evidence="3" type="ORF">ACFONL_05290</name>
</gene>
<dbReference type="RefSeq" id="WP_191318257.1">
    <property type="nucleotide sequence ID" value="NZ_BNCG01000002.1"/>
</dbReference>
<name>A0ABV7UDU2_9HYPH</name>
<evidence type="ECO:0000256" key="1">
    <source>
        <dbReference type="SAM" id="SignalP"/>
    </source>
</evidence>
<dbReference type="Gene3D" id="2.40.128.520">
    <property type="match status" value="1"/>
</dbReference>
<reference evidence="4" key="1">
    <citation type="journal article" date="2019" name="Int. J. Syst. Evol. Microbiol.">
        <title>The Global Catalogue of Microorganisms (GCM) 10K type strain sequencing project: providing services to taxonomists for standard genome sequencing and annotation.</title>
        <authorList>
            <consortium name="The Broad Institute Genomics Platform"/>
            <consortium name="The Broad Institute Genome Sequencing Center for Infectious Disease"/>
            <person name="Wu L."/>
            <person name="Ma J."/>
        </authorList>
    </citation>
    <scope>NUCLEOTIDE SEQUENCE [LARGE SCALE GENOMIC DNA]</scope>
    <source>
        <strain evidence="4">KCTC 42282</strain>
    </source>
</reference>
<proteinExistence type="predicted"/>
<feature type="signal peptide" evidence="1">
    <location>
        <begin position="1"/>
        <end position="20"/>
    </location>
</feature>
<sequence>MLSVTIRGVMAGAGLLAALAATGAASQTPDIAGVWLTGSGDSRVKISPCGGAWCGTIVWTRSGAKDVHNPDPAKRDRSLAGVQMISGMKRGGDGNYSGQLYNPMDGKTYTGKLQPASASELQLKGCVMGGLICKSQTWKRVQ</sequence>
<organism evidence="3 4">
    <name type="scientific">Camelimonas fluminis</name>
    <dbReference type="NCBI Taxonomy" id="1576911"/>
    <lineage>
        <taxon>Bacteria</taxon>
        <taxon>Pseudomonadati</taxon>
        <taxon>Pseudomonadota</taxon>
        <taxon>Alphaproteobacteria</taxon>
        <taxon>Hyphomicrobiales</taxon>
        <taxon>Chelatococcaceae</taxon>
        <taxon>Camelimonas</taxon>
    </lineage>
</organism>
<dbReference type="EMBL" id="JBHRYC010000026">
    <property type="protein sequence ID" value="MFC3636796.1"/>
    <property type="molecule type" value="Genomic_DNA"/>
</dbReference>
<keyword evidence="4" id="KW-1185">Reference proteome</keyword>
<comment type="caution">
    <text evidence="3">The sequence shown here is derived from an EMBL/GenBank/DDBJ whole genome shotgun (WGS) entry which is preliminary data.</text>
</comment>
<evidence type="ECO:0000259" key="2">
    <source>
        <dbReference type="Pfam" id="PF09917"/>
    </source>
</evidence>